<feature type="binding site" evidence="4">
    <location>
        <position position="109"/>
    </location>
    <ligand>
        <name>Zn(2+)</name>
        <dbReference type="ChEBI" id="CHEBI:29105"/>
    </ligand>
</feature>
<feature type="active site" description="Proton acceptor" evidence="4">
    <location>
        <position position="101"/>
    </location>
</feature>
<dbReference type="Gene3D" id="3.30.1600.10">
    <property type="entry name" value="SIR2/SIRT2 'Small Domain"/>
    <property type="match status" value="1"/>
</dbReference>
<dbReference type="EMBL" id="CP066007">
    <property type="protein sequence ID" value="QQB46693.1"/>
    <property type="molecule type" value="Genomic_DNA"/>
</dbReference>
<dbReference type="GO" id="GO:0070403">
    <property type="term" value="F:NAD+ binding"/>
    <property type="evidence" value="ECO:0007669"/>
    <property type="project" value="InterPro"/>
</dbReference>
<sequence>MGNIVFFTGAGMSADSGLTTYRDKETGLWENVDPTALASIDAWAKDPEPMFAWYTWRSLVSNSVEPNAGHVSIGEAGYPVITQNIDNLHERGSSAEVVHLHGSLFKWKCTICGRPYSYTLPEWSEPVERLTPPTCPLCGNFIRPEVTWFGEALPEKAWNRAVELLQACDTLVIVGTSGTVQPAASLPLVALENGARLYEISPQTTSLTPLVHEFIEDTAASGVPELLERL</sequence>
<dbReference type="RefSeq" id="WP_084035982.1">
    <property type="nucleotide sequence ID" value="NZ_CP066007.1"/>
</dbReference>
<name>A0A7T4EFZ4_9CORY</name>
<dbReference type="PANTHER" id="PTHR11085">
    <property type="entry name" value="NAD-DEPENDENT PROTEIN DEACYLASE SIRTUIN-5, MITOCHONDRIAL-RELATED"/>
    <property type="match status" value="1"/>
</dbReference>
<feature type="binding site" evidence="4">
    <location>
        <position position="138"/>
    </location>
    <ligand>
        <name>Zn(2+)</name>
        <dbReference type="ChEBI" id="CHEBI:29105"/>
    </ligand>
</feature>
<dbReference type="Pfam" id="PF02146">
    <property type="entry name" value="SIR2"/>
    <property type="match status" value="1"/>
</dbReference>
<keyword evidence="2" id="KW-0808">Transferase</keyword>
<feature type="binding site" evidence="4">
    <location>
        <position position="135"/>
    </location>
    <ligand>
        <name>Zn(2+)</name>
        <dbReference type="ChEBI" id="CHEBI:29105"/>
    </ligand>
</feature>
<organism evidence="6 7">
    <name type="scientific">Corynebacterium glucuronolyticum</name>
    <dbReference type="NCBI Taxonomy" id="39791"/>
    <lineage>
        <taxon>Bacteria</taxon>
        <taxon>Bacillati</taxon>
        <taxon>Actinomycetota</taxon>
        <taxon>Actinomycetes</taxon>
        <taxon>Mycobacteriales</taxon>
        <taxon>Corynebacteriaceae</taxon>
        <taxon>Corynebacterium</taxon>
    </lineage>
</organism>
<keyword evidence="3" id="KW-0520">NAD</keyword>
<dbReference type="EC" id="2.3.1.286" evidence="1"/>
<dbReference type="InterPro" id="IPR026591">
    <property type="entry name" value="Sirtuin_cat_small_dom_sf"/>
</dbReference>
<evidence type="ECO:0000256" key="1">
    <source>
        <dbReference type="ARBA" id="ARBA00012928"/>
    </source>
</evidence>
<dbReference type="OrthoDB" id="9800582at2"/>
<dbReference type="Proteomes" id="UP000596145">
    <property type="component" value="Chromosome"/>
</dbReference>
<evidence type="ECO:0000256" key="3">
    <source>
        <dbReference type="ARBA" id="ARBA00023027"/>
    </source>
</evidence>
<evidence type="ECO:0000313" key="6">
    <source>
        <dbReference type="EMBL" id="QQB46693.1"/>
    </source>
</evidence>
<reference evidence="6 7" key="1">
    <citation type="submission" date="2020-12" db="EMBL/GenBank/DDBJ databases">
        <title>FDA dAtabase for Regulatory Grade micrObial Sequences (FDA-ARGOS): Supporting development and validation of Infectious Disease Dx tests.</title>
        <authorList>
            <person name="Sproer C."/>
            <person name="Gronow S."/>
            <person name="Severitt S."/>
            <person name="Schroder I."/>
            <person name="Tallon L."/>
            <person name="Sadzewicz L."/>
            <person name="Zhao X."/>
            <person name="Boylan J."/>
            <person name="Ott S."/>
            <person name="Bowen H."/>
            <person name="Vavikolanu K."/>
            <person name="Mehta A."/>
            <person name="Aluvathingal J."/>
            <person name="Nadendla S."/>
            <person name="Lowell S."/>
            <person name="Myers T."/>
            <person name="Yan Y."/>
            <person name="Sichtig H."/>
        </authorList>
    </citation>
    <scope>NUCLEOTIDE SEQUENCE [LARGE SCALE GENOMIC DNA]</scope>
    <source>
        <strain evidence="6 7">FDAARGOS_1053</strain>
    </source>
</reference>
<dbReference type="GO" id="GO:0017136">
    <property type="term" value="F:histone deacetylase activity, NAD-dependent"/>
    <property type="evidence" value="ECO:0007669"/>
    <property type="project" value="TreeGrafter"/>
</dbReference>
<accession>A0A7T4EFZ4</accession>
<dbReference type="GeneID" id="92758967"/>
<evidence type="ECO:0000313" key="7">
    <source>
        <dbReference type="Proteomes" id="UP000596145"/>
    </source>
</evidence>
<dbReference type="PANTHER" id="PTHR11085:SF10">
    <property type="entry name" value="NAD-DEPENDENT PROTEIN DEACYLASE SIRTUIN-5, MITOCHONDRIAL-RELATED"/>
    <property type="match status" value="1"/>
</dbReference>
<evidence type="ECO:0000256" key="4">
    <source>
        <dbReference type="PROSITE-ProRule" id="PRU00236"/>
    </source>
</evidence>
<proteinExistence type="predicted"/>
<keyword evidence="4" id="KW-0479">Metal-binding</keyword>
<feature type="binding site" evidence="4">
    <location>
        <position position="112"/>
    </location>
    <ligand>
        <name>Zn(2+)</name>
        <dbReference type="ChEBI" id="CHEBI:29105"/>
    </ligand>
</feature>
<dbReference type="InterPro" id="IPR029035">
    <property type="entry name" value="DHS-like_NAD/FAD-binding_dom"/>
</dbReference>
<dbReference type="AlphaFoldDB" id="A0A7T4EFZ4"/>
<dbReference type="NCBIfam" id="NF001753">
    <property type="entry name" value="PRK00481.1-3"/>
    <property type="match status" value="1"/>
</dbReference>
<feature type="domain" description="Deacetylase sirtuin-type" evidence="5">
    <location>
        <begin position="1"/>
        <end position="230"/>
    </location>
</feature>
<evidence type="ECO:0000256" key="2">
    <source>
        <dbReference type="ARBA" id="ARBA00022679"/>
    </source>
</evidence>
<dbReference type="InterPro" id="IPR026590">
    <property type="entry name" value="Ssirtuin_cat_dom"/>
</dbReference>
<gene>
    <name evidence="6" type="ORF">I6I10_01745</name>
</gene>
<dbReference type="PROSITE" id="PS50305">
    <property type="entry name" value="SIRTUIN"/>
    <property type="match status" value="1"/>
</dbReference>
<dbReference type="SUPFAM" id="SSF52467">
    <property type="entry name" value="DHS-like NAD/FAD-binding domain"/>
    <property type="match status" value="1"/>
</dbReference>
<dbReference type="GO" id="GO:0046872">
    <property type="term" value="F:metal ion binding"/>
    <property type="evidence" value="ECO:0007669"/>
    <property type="project" value="UniProtKB-KW"/>
</dbReference>
<dbReference type="Gene3D" id="3.40.50.1220">
    <property type="entry name" value="TPP-binding domain"/>
    <property type="match status" value="1"/>
</dbReference>
<evidence type="ECO:0000259" key="5">
    <source>
        <dbReference type="PROSITE" id="PS50305"/>
    </source>
</evidence>
<dbReference type="InterPro" id="IPR003000">
    <property type="entry name" value="Sirtuin"/>
</dbReference>
<protein>
    <recommendedName>
        <fullName evidence="1">protein acetyllysine N-acetyltransferase</fullName>
        <ecNumber evidence="1">2.3.1.286</ecNumber>
    </recommendedName>
</protein>
<keyword evidence="4" id="KW-0862">Zinc</keyword>
<dbReference type="InterPro" id="IPR050134">
    <property type="entry name" value="NAD-dep_sirtuin_deacylases"/>
</dbReference>